<dbReference type="Proteomes" id="UP000276215">
    <property type="component" value="Unassembled WGS sequence"/>
</dbReference>
<dbReference type="PANTHER" id="PTHR10039:SF16">
    <property type="entry name" value="GPI INOSITOL-DEACYLASE"/>
    <property type="match status" value="1"/>
</dbReference>
<gene>
    <name evidence="4" type="ORF">L873DRAFT_1787461</name>
    <name evidence="3" type="ORF">L873DRAFT_57853</name>
</gene>
<dbReference type="AlphaFoldDB" id="A0A3N4K0L2"/>
<keyword evidence="5" id="KW-1185">Reference proteome</keyword>
<reference evidence="4 5" key="1">
    <citation type="journal article" date="2018" name="Nat. Ecol. Evol.">
        <title>Pezizomycetes genomes reveal the molecular basis of ectomycorrhizal truffle lifestyle.</title>
        <authorList>
            <person name="Murat C."/>
            <person name="Payen T."/>
            <person name="Noel B."/>
            <person name="Kuo A."/>
            <person name="Morin E."/>
            <person name="Chen J."/>
            <person name="Kohler A."/>
            <person name="Krizsan K."/>
            <person name="Balestrini R."/>
            <person name="Da Silva C."/>
            <person name="Montanini B."/>
            <person name="Hainaut M."/>
            <person name="Levati E."/>
            <person name="Barry K.W."/>
            <person name="Belfiori B."/>
            <person name="Cichocki N."/>
            <person name="Clum A."/>
            <person name="Dockter R.B."/>
            <person name="Fauchery L."/>
            <person name="Guy J."/>
            <person name="Iotti M."/>
            <person name="Le Tacon F."/>
            <person name="Lindquist E.A."/>
            <person name="Lipzen A."/>
            <person name="Malagnac F."/>
            <person name="Mello A."/>
            <person name="Molinier V."/>
            <person name="Miyauchi S."/>
            <person name="Poulain J."/>
            <person name="Riccioni C."/>
            <person name="Rubini A."/>
            <person name="Sitrit Y."/>
            <person name="Splivallo R."/>
            <person name="Traeger S."/>
            <person name="Wang M."/>
            <person name="Zifcakova L."/>
            <person name="Wipf D."/>
            <person name="Zambonelli A."/>
            <person name="Paolocci F."/>
            <person name="Nowrousian M."/>
            <person name="Ottonello S."/>
            <person name="Baldrian P."/>
            <person name="Spatafora J.W."/>
            <person name="Henrissat B."/>
            <person name="Nagy L.G."/>
            <person name="Aury J.M."/>
            <person name="Wincker P."/>
            <person name="Grigoriev I.V."/>
            <person name="Bonfante P."/>
            <person name="Martin F.M."/>
        </authorList>
    </citation>
    <scope>NUCLEOTIDE SEQUENCE [LARGE SCALE GENOMIC DNA]</scope>
    <source>
        <strain evidence="4 5">120613-1</strain>
    </source>
</reference>
<dbReference type="InterPro" id="IPR027417">
    <property type="entry name" value="P-loop_NTPase"/>
</dbReference>
<sequence>MEIWVSARDILGNKDDPRGMEEEAQVPTGRDVCSLVIDSLCDQAAGQGAAIVACFYFDFEVQKEQTPTGVLGSLLKQLVVGLGEIPEEVSQAYQDQQNAIGRWAPRLSDIVKMLQATSCTERTFICIDSLDECAEGHRIKLLDSLNQILQRSPGTRTFVTGRPHLRPEIGRRLAGRVTSKGIQSYQP</sequence>
<dbReference type="EMBL" id="ML120366">
    <property type="protein sequence ID" value="RPB02752.1"/>
    <property type="molecule type" value="Genomic_DNA"/>
</dbReference>
<evidence type="ECO:0000313" key="3">
    <source>
        <dbReference type="EMBL" id="RPA88347.1"/>
    </source>
</evidence>
<protein>
    <recommendedName>
        <fullName evidence="2">Nephrocystin 3-like N-terminal domain-containing protein</fullName>
    </recommendedName>
</protein>
<evidence type="ECO:0000313" key="4">
    <source>
        <dbReference type="EMBL" id="RPB02752.1"/>
    </source>
</evidence>
<proteinExistence type="predicted"/>
<keyword evidence="1" id="KW-0677">Repeat</keyword>
<dbReference type="EMBL" id="ML121367">
    <property type="protein sequence ID" value="RPA88347.1"/>
    <property type="molecule type" value="Genomic_DNA"/>
</dbReference>
<dbReference type="PANTHER" id="PTHR10039">
    <property type="entry name" value="AMELOGENIN"/>
    <property type="match status" value="1"/>
</dbReference>
<evidence type="ECO:0000256" key="1">
    <source>
        <dbReference type="ARBA" id="ARBA00022737"/>
    </source>
</evidence>
<organism evidence="4 5">
    <name type="scientific">Choiromyces venosus 120613-1</name>
    <dbReference type="NCBI Taxonomy" id="1336337"/>
    <lineage>
        <taxon>Eukaryota</taxon>
        <taxon>Fungi</taxon>
        <taxon>Dikarya</taxon>
        <taxon>Ascomycota</taxon>
        <taxon>Pezizomycotina</taxon>
        <taxon>Pezizomycetes</taxon>
        <taxon>Pezizales</taxon>
        <taxon>Tuberaceae</taxon>
        <taxon>Choiromyces</taxon>
    </lineage>
</organism>
<evidence type="ECO:0000313" key="5">
    <source>
        <dbReference type="Proteomes" id="UP000276215"/>
    </source>
</evidence>
<name>A0A3N4K0L2_9PEZI</name>
<dbReference type="Gene3D" id="3.40.50.300">
    <property type="entry name" value="P-loop containing nucleotide triphosphate hydrolases"/>
    <property type="match status" value="1"/>
</dbReference>
<dbReference type="InterPro" id="IPR056884">
    <property type="entry name" value="NPHP3-like_N"/>
</dbReference>
<evidence type="ECO:0000259" key="2">
    <source>
        <dbReference type="Pfam" id="PF24883"/>
    </source>
</evidence>
<dbReference type="Pfam" id="PF24883">
    <property type="entry name" value="NPHP3_N"/>
    <property type="match status" value="1"/>
</dbReference>
<feature type="domain" description="Nephrocystin 3-like N-terminal" evidence="2">
    <location>
        <begin position="33"/>
        <end position="162"/>
    </location>
</feature>
<dbReference type="OrthoDB" id="7464126at2759"/>
<accession>A0A3N4K0L2</accession>